<feature type="chain" id="PRO_5044555597" evidence="1">
    <location>
        <begin position="24"/>
        <end position="190"/>
    </location>
</feature>
<dbReference type="VEuPathDB" id="VectorBase:LLONM1_009725"/>
<reference evidence="2" key="2">
    <citation type="journal article" date="2020" name="BMC">
        <title>Leishmania infection induces a limited differential gene expression in the sand fly midgut.</title>
        <authorList>
            <person name="Coutinho-Abreu I.V."/>
            <person name="Serafim T.D."/>
            <person name="Meneses C."/>
            <person name="Kamhawi S."/>
            <person name="Oliveira F."/>
            <person name="Valenzuela J.G."/>
        </authorList>
    </citation>
    <scope>NUCLEOTIDE SEQUENCE</scope>
    <source>
        <strain evidence="2">Jacobina</strain>
        <tissue evidence="2">Midgut</tissue>
    </source>
</reference>
<feature type="signal peptide" evidence="1">
    <location>
        <begin position="1"/>
        <end position="23"/>
    </location>
</feature>
<keyword evidence="4" id="KW-1185">Reference proteome</keyword>
<dbReference type="EMBL" id="AJWK01022013">
    <property type="status" value="NOT_ANNOTATED_CDS"/>
    <property type="molecule type" value="Genomic_DNA"/>
</dbReference>
<proteinExistence type="predicted"/>
<name>A0A1B0EVU2_LUTLO</name>
<dbReference type="EMBL" id="AJWK01022012">
    <property type="status" value="NOT_ANNOTATED_CDS"/>
    <property type="molecule type" value="Genomic_DNA"/>
</dbReference>
<dbReference type="PROSITE" id="PS51257">
    <property type="entry name" value="PROKAR_LIPOPROTEIN"/>
    <property type="match status" value="1"/>
</dbReference>
<keyword evidence="1" id="KW-0732">Signal</keyword>
<evidence type="ECO:0000313" key="2">
    <source>
        <dbReference type="EMBL" id="MBC1170684.1"/>
    </source>
</evidence>
<dbReference type="VEuPathDB" id="VectorBase:LLOJ006680"/>
<dbReference type="EnsemblMetazoa" id="LLOJ006680-RA">
    <property type="protein sequence ID" value="LLOJ006680-PA"/>
    <property type="gene ID" value="LLOJ006680"/>
</dbReference>
<evidence type="ECO:0000313" key="3">
    <source>
        <dbReference type="EnsemblMetazoa" id="LLOJ006680-PA"/>
    </source>
</evidence>
<accession>A0A1B0EVU2</accession>
<protein>
    <submittedName>
        <fullName evidence="2">Putative conserved secreted protein</fullName>
    </submittedName>
</protein>
<reference evidence="4" key="1">
    <citation type="submission" date="2012-05" db="EMBL/GenBank/DDBJ databases">
        <title>Whole Genome Assembly of Lutzomyia longipalpis.</title>
        <authorList>
            <person name="Richards S."/>
            <person name="Qu C."/>
            <person name="Dillon R."/>
            <person name="Worley K."/>
            <person name="Scherer S."/>
            <person name="Batterton M."/>
            <person name="Taylor A."/>
            <person name="Hawes A."/>
            <person name="Hernandez B."/>
            <person name="Kovar C."/>
            <person name="Mandapat C."/>
            <person name="Pham C."/>
            <person name="Qu C."/>
            <person name="Jing C."/>
            <person name="Bess C."/>
            <person name="Bandaranaike D."/>
            <person name="Ngo D."/>
            <person name="Ongeri F."/>
            <person name="Arias F."/>
            <person name="Lara F."/>
            <person name="Weissenberger G."/>
            <person name="Kamau G."/>
            <person name="Han H."/>
            <person name="Shen H."/>
            <person name="Dinh H."/>
            <person name="Khalil I."/>
            <person name="Jones J."/>
            <person name="Shafer J."/>
            <person name="Jayaseelan J."/>
            <person name="Quiroz J."/>
            <person name="Blankenburg K."/>
            <person name="Nguyen L."/>
            <person name="Jackson L."/>
            <person name="Francisco L."/>
            <person name="Tang L.-Y."/>
            <person name="Pu L.-L."/>
            <person name="Perales L."/>
            <person name="Lorensuhewa L."/>
            <person name="Munidasa M."/>
            <person name="Coyle M."/>
            <person name="Taylor M."/>
            <person name="Puazo M."/>
            <person name="Firestine M."/>
            <person name="Scheel M."/>
            <person name="Javaid M."/>
            <person name="Wang M."/>
            <person name="Li M."/>
            <person name="Tabassum N."/>
            <person name="Saada N."/>
            <person name="Osuji N."/>
            <person name="Aqrawi P."/>
            <person name="Fu Q."/>
            <person name="Thornton R."/>
            <person name="Raj R."/>
            <person name="Goodspeed R."/>
            <person name="Mata R."/>
            <person name="Najjar R."/>
            <person name="Gubbala S."/>
            <person name="Lee S."/>
            <person name="Denson S."/>
            <person name="Patil S."/>
            <person name="Macmil S."/>
            <person name="Qi S."/>
            <person name="Matskevitch T."/>
            <person name="Palculict T."/>
            <person name="Mathew T."/>
            <person name="Vee V."/>
            <person name="Velamala V."/>
            <person name="Korchina V."/>
            <person name="Cai W."/>
            <person name="Liu W."/>
            <person name="Dai W."/>
            <person name="Zou X."/>
            <person name="Zhu Y."/>
            <person name="Zhang Y."/>
            <person name="Wu Y.-Q."/>
            <person name="Xin Y."/>
            <person name="Nazarath L."/>
            <person name="Kovar C."/>
            <person name="Han Y."/>
            <person name="Muzny D."/>
            <person name="Gibbs R."/>
        </authorList>
    </citation>
    <scope>NUCLEOTIDE SEQUENCE [LARGE SCALE GENOMIC DNA]</scope>
    <source>
        <strain evidence="4">Jacobina</strain>
    </source>
</reference>
<dbReference type="EMBL" id="GITU01001981">
    <property type="protein sequence ID" value="MBC1170684.1"/>
    <property type="molecule type" value="Transcribed_RNA"/>
</dbReference>
<evidence type="ECO:0000313" key="4">
    <source>
        <dbReference type="Proteomes" id="UP000092461"/>
    </source>
</evidence>
<dbReference type="Proteomes" id="UP000092461">
    <property type="component" value="Unassembled WGS sequence"/>
</dbReference>
<evidence type="ECO:0000256" key="1">
    <source>
        <dbReference type="SAM" id="SignalP"/>
    </source>
</evidence>
<dbReference type="AlphaFoldDB" id="A0A1B0EVU2"/>
<sequence>MVKYSCLVLVAIFLLAGPYGVVGSCENDLTEAAKYLQDECNAGEIADEFLPFSADPALAKCSSSEACENMFHDNAYLLKLDCEAGRVDPVEYDDISAIPYGVVGSCEDDLREAAKYLQDECNAGEIADEFLPFSEEEVGEALSDKPENVQEVTNIVKGCFEAEQAKEHGKCERFSALSECYIEKNLCQFF</sequence>
<reference evidence="3" key="3">
    <citation type="submission" date="2020-05" db="UniProtKB">
        <authorList>
            <consortium name="EnsemblMetazoa"/>
        </authorList>
    </citation>
    <scope>IDENTIFICATION</scope>
    <source>
        <strain evidence="3">Jacobina</strain>
    </source>
</reference>
<organism evidence="3 4">
    <name type="scientific">Lutzomyia longipalpis</name>
    <name type="common">Sand fly</name>
    <dbReference type="NCBI Taxonomy" id="7200"/>
    <lineage>
        <taxon>Eukaryota</taxon>
        <taxon>Metazoa</taxon>
        <taxon>Ecdysozoa</taxon>
        <taxon>Arthropoda</taxon>
        <taxon>Hexapoda</taxon>
        <taxon>Insecta</taxon>
        <taxon>Pterygota</taxon>
        <taxon>Neoptera</taxon>
        <taxon>Endopterygota</taxon>
        <taxon>Diptera</taxon>
        <taxon>Nematocera</taxon>
        <taxon>Psychodoidea</taxon>
        <taxon>Psychodidae</taxon>
        <taxon>Lutzomyia</taxon>
        <taxon>Lutzomyia</taxon>
    </lineage>
</organism>